<evidence type="ECO:0000313" key="2">
    <source>
        <dbReference type="EMBL" id="CAB4577812.1"/>
    </source>
</evidence>
<dbReference type="AlphaFoldDB" id="A0A6J6EN25"/>
<dbReference type="Pfam" id="PF01575">
    <property type="entry name" value="MaoC_dehydratas"/>
    <property type="match status" value="1"/>
</dbReference>
<gene>
    <name evidence="2" type="ORF">UFOPK1722_00790</name>
</gene>
<dbReference type="SUPFAM" id="SSF54637">
    <property type="entry name" value="Thioesterase/thiol ester dehydrase-isomerase"/>
    <property type="match status" value="1"/>
</dbReference>
<reference evidence="2" key="1">
    <citation type="submission" date="2020-05" db="EMBL/GenBank/DDBJ databases">
        <authorList>
            <person name="Chiriac C."/>
            <person name="Salcher M."/>
            <person name="Ghai R."/>
            <person name="Kavagutti S V."/>
        </authorList>
    </citation>
    <scope>NUCLEOTIDE SEQUENCE</scope>
</reference>
<evidence type="ECO:0000259" key="1">
    <source>
        <dbReference type="Pfam" id="PF01575"/>
    </source>
</evidence>
<dbReference type="CDD" id="cd03455">
    <property type="entry name" value="SAV4209"/>
    <property type="match status" value="1"/>
</dbReference>
<feature type="domain" description="MaoC-like" evidence="1">
    <location>
        <begin position="32"/>
        <end position="131"/>
    </location>
</feature>
<dbReference type="InterPro" id="IPR002539">
    <property type="entry name" value="MaoC-like_dom"/>
</dbReference>
<accession>A0A6J6EN25</accession>
<dbReference type="EMBL" id="CAEZTS010000056">
    <property type="protein sequence ID" value="CAB4577812.1"/>
    <property type="molecule type" value="Genomic_DNA"/>
</dbReference>
<organism evidence="2">
    <name type="scientific">freshwater metagenome</name>
    <dbReference type="NCBI Taxonomy" id="449393"/>
    <lineage>
        <taxon>unclassified sequences</taxon>
        <taxon>metagenomes</taxon>
        <taxon>ecological metagenomes</taxon>
    </lineage>
</organism>
<protein>
    <submittedName>
        <fullName evidence="2">Unannotated protein</fullName>
    </submittedName>
</protein>
<dbReference type="InterPro" id="IPR029069">
    <property type="entry name" value="HotDog_dom_sf"/>
</dbReference>
<name>A0A6J6EN25_9ZZZZ</name>
<sequence length="149" mass="15941">MTTNPMTTNPMTLPDTRSYASVRVGDEIAPFELPLTRTLIVSTAIATRDYQVVHHDPSIAAERGSKDIIMNILTSNAFAGRFVTDWAGPNSFISSVKIRLGAPNYPGDTMTVTGSVTAKDDATRTITVAVKGSNSMGDHMNATVEVVLP</sequence>
<dbReference type="Gene3D" id="3.10.129.10">
    <property type="entry name" value="Hotdog Thioesterase"/>
    <property type="match status" value="1"/>
</dbReference>
<proteinExistence type="predicted"/>